<keyword evidence="1" id="KW-0812">Transmembrane</keyword>
<organism evidence="4 5">
    <name type="scientific">Lingula anatina</name>
    <name type="common">Brachiopod</name>
    <name type="synonym">Lingula unguis</name>
    <dbReference type="NCBI Taxonomy" id="7574"/>
    <lineage>
        <taxon>Eukaryota</taxon>
        <taxon>Metazoa</taxon>
        <taxon>Spiralia</taxon>
        <taxon>Lophotrochozoa</taxon>
        <taxon>Brachiopoda</taxon>
        <taxon>Linguliformea</taxon>
        <taxon>Lingulata</taxon>
        <taxon>Lingulida</taxon>
        <taxon>Linguloidea</taxon>
        <taxon>Lingulidae</taxon>
        <taxon>Lingula</taxon>
    </lineage>
</organism>
<sequence length="224" mass="24786">MHIRGYTCFMITFLCTGITGYSIPQSVTSHISCELREQVEVRQEGTPFRIYVSQSHYTPGESLEVMVKATGGASFTAVVMEAHLRTCDFSEHTTIGAFNGDDALRLLNCEGIASHAVFLTKNGAQEKTFIWTAPRNITRLIEFSAMILETNGTDRDWRTVKSAAIGNISMYVKDELCPETPLSNSSSMNIGSPIYSIGLYPIVTFILMHLLTNCQAMTSLTHLL</sequence>
<evidence type="ECO:0000259" key="3">
    <source>
        <dbReference type="Pfam" id="PF02014"/>
    </source>
</evidence>
<dbReference type="KEGG" id="lak:106170985"/>
<keyword evidence="4" id="KW-1185">Reference proteome</keyword>
<dbReference type="Pfam" id="PF02014">
    <property type="entry name" value="Reeler"/>
    <property type="match status" value="1"/>
</dbReference>
<feature type="domain" description="Reelin" evidence="3">
    <location>
        <begin position="44"/>
        <end position="151"/>
    </location>
</feature>
<dbReference type="InterPro" id="IPR042307">
    <property type="entry name" value="Reeler_sf"/>
</dbReference>
<dbReference type="InterPro" id="IPR002861">
    <property type="entry name" value="Reeler_dom"/>
</dbReference>
<dbReference type="Proteomes" id="UP000085678">
    <property type="component" value="Unplaced"/>
</dbReference>
<evidence type="ECO:0000313" key="5">
    <source>
        <dbReference type="RefSeq" id="XP_013406511.1"/>
    </source>
</evidence>
<evidence type="ECO:0000256" key="2">
    <source>
        <dbReference type="SAM" id="SignalP"/>
    </source>
</evidence>
<protein>
    <submittedName>
        <fullName evidence="5">Uncharacterized protein LOC106170985</fullName>
    </submittedName>
</protein>
<dbReference type="RefSeq" id="XP_013406511.1">
    <property type="nucleotide sequence ID" value="XM_013551057.1"/>
</dbReference>
<feature type="chain" id="PRO_5010370173" evidence="2">
    <location>
        <begin position="21"/>
        <end position="224"/>
    </location>
</feature>
<reference evidence="5" key="1">
    <citation type="submission" date="2025-08" db="UniProtKB">
        <authorList>
            <consortium name="RefSeq"/>
        </authorList>
    </citation>
    <scope>IDENTIFICATION</scope>
    <source>
        <tissue evidence="5">Gonads</tissue>
    </source>
</reference>
<proteinExistence type="predicted"/>
<keyword evidence="2" id="KW-0732">Signal</keyword>
<evidence type="ECO:0000256" key="1">
    <source>
        <dbReference type="SAM" id="Phobius"/>
    </source>
</evidence>
<evidence type="ECO:0000313" key="4">
    <source>
        <dbReference type="Proteomes" id="UP000085678"/>
    </source>
</evidence>
<dbReference type="GeneID" id="106170985"/>
<dbReference type="AlphaFoldDB" id="A0A1S3J8F3"/>
<feature type="signal peptide" evidence="2">
    <location>
        <begin position="1"/>
        <end position="20"/>
    </location>
</feature>
<dbReference type="InParanoid" id="A0A1S3J8F3"/>
<feature type="transmembrane region" description="Helical" evidence="1">
    <location>
        <begin position="193"/>
        <end position="211"/>
    </location>
</feature>
<gene>
    <name evidence="5" type="primary">LOC106170985</name>
</gene>
<accession>A0A1S3J8F3</accession>
<name>A0A1S3J8F3_LINAN</name>
<keyword evidence="1" id="KW-1133">Transmembrane helix</keyword>
<dbReference type="Gene3D" id="2.60.40.4060">
    <property type="entry name" value="Reeler domain"/>
    <property type="match status" value="1"/>
</dbReference>
<keyword evidence="1" id="KW-0472">Membrane</keyword>